<protein>
    <submittedName>
        <fullName evidence="1">Uncharacterized protein</fullName>
    </submittedName>
</protein>
<dbReference type="EMBL" id="BAAAHC010000019">
    <property type="protein sequence ID" value="GAA0536754.1"/>
    <property type="molecule type" value="Genomic_DNA"/>
</dbReference>
<comment type="caution">
    <text evidence="1">The sequence shown here is derived from an EMBL/GenBank/DDBJ whole genome shotgun (WGS) entry which is preliminary data.</text>
</comment>
<proteinExistence type="predicted"/>
<sequence length="540" mass="60310">MNDDVTLADVVDGAIGRWQRMRQEATRQVADRDFQTWLFETVPAQAARLGEYDPRDHAFIVYEIVTALYRAGNIADAFLLLRWFGVHYAHHPDADLAERVITMLTDLCAYTGRADAAGNAAAARVLRDVVDGARRPVDVRVERALCRALATHAYLRSDYLGAGSRSSKYAELAALWTEMFRRYRHSQDPHLRGRAAQGLYNAALVWLQKGRDKIARKKFAELLTWFGQDRGSNPDVDEWLSRAEHAGTVLGRFAVGEPELNLSYLQRQRYWDIQRRRKGFGVPWLLAGAPRNHMAKLVRAAREKHHSSVGQVRSWLCSGEPFVLLLRNFDLVEASTASSPLASVLEDPDDPQGDHVHAISYRDCEAALAELERAVSMITVASTKAGELELASTFGQFVPRTALYLPDATWFDTVSTLIPLATQIVVWAAELTPALAQELSCLQEHQRCGETLVIIDTPSSPMQQAFLPGPAHDRLTTDHPALVAFPHIVNAHELKDRSVAECPSLLRVVRALETARAGPVRQRLVAIRAHLEASSRRDSR</sequence>
<dbReference type="RefSeq" id="WP_346074066.1">
    <property type="nucleotide sequence ID" value="NZ_BAAAHC010000019.1"/>
</dbReference>
<gene>
    <name evidence="1" type="ORF">GCM10009545_44420</name>
</gene>
<accession>A0ABP3N5X2</accession>
<keyword evidence="2" id="KW-1185">Reference proteome</keyword>
<reference evidence="2" key="1">
    <citation type="journal article" date="2019" name="Int. J. Syst. Evol. Microbiol.">
        <title>The Global Catalogue of Microorganisms (GCM) 10K type strain sequencing project: providing services to taxonomists for standard genome sequencing and annotation.</title>
        <authorList>
            <consortium name="The Broad Institute Genomics Platform"/>
            <consortium name="The Broad Institute Genome Sequencing Center for Infectious Disease"/>
            <person name="Wu L."/>
            <person name="Ma J."/>
        </authorList>
    </citation>
    <scope>NUCLEOTIDE SEQUENCE [LARGE SCALE GENOMIC DNA]</scope>
    <source>
        <strain evidence="2">JCM 10664</strain>
    </source>
</reference>
<evidence type="ECO:0000313" key="1">
    <source>
        <dbReference type="EMBL" id="GAA0536754.1"/>
    </source>
</evidence>
<evidence type="ECO:0000313" key="2">
    <source>
        <dbReference type="Proteomes" id="UP001500220"/>
    </source>
</evidence>
<organism evidence="1 2">
    <name type="scientific">Saccharopolyspora thermophila</name>
    <dbReference type="NCBI Taxonomy" id="89367"/>
    <lineage>
        <taxon>Bacteria</taxon>
        <taxon>Bacillati</taxon>
        <taxon>Actinomycetota</taxon>
        <taxon>Actinomycetes</taxon>
        <taxon>Pseudonocardiales</taxon>
        <taxon>Pseudonocardiaceae</taxon>
        <taxon>Saccharopolyspora</taxon>
    </lineage>
</organism>
<name>A0ABP3N5X2_9PSEU</name>
<dbReference type="Proteomes" id="UP001500220">
    <property type="component" value="Unassembled WGS sequence"/>
</dbReference>